<keyword evidence="2 4" id="KW-0808">Transferase</keyword>
<comment type="function">
    <text evidence="4">Functions in the N-end rule pathway of protein degradation where it conjugates Leu, Phe and, less efficiently, Met from aminoacyl-tRNAs to the N-termini of proteins containing an N-terminal arginine or lysine.</text>
</comment>
<protein>
    <recommendedName>
        <fullName evidence="4">Leucyl/phenylalanyl-tRNA--protein transferase</fullName>
        <ecNumber evidence="4">2.3.2.6</ecNumber>
    </recommendedName>
    <alternativeName>
        <fullName evidence="4">L/F-transferase</fullName>
    </alternativeName>
    <alternativeName>
        <fullName evidence="4">Leucyltransferase</fullName>
    </alternativeName>
    <alternativeName>
        <fullName evidence="4">Phenyalanyltransferase</fullName>
    </alternativeName>
</protein>
<comment type="catalytic activity">
    <reaction evidence="4">
        <text>N-terminal L-arginyl-[protein] + L-leucyl-tRNA(Leu) = N-terminal L-leucyl-L-arginyl-[protein] + tRNA(Leu) + H(+)</text>
        <dbReference type="Rhea" id="RHEA:50416"/>
        <dbReference type="Rhea" id="RHEA-COMP:9613"/>
        <dbReference type="Rhea" id="RHEA-COMP:9622"/>
        <dbReference type="Rhea" id="RHEA-COMP:12672"/>
        <dbReference type="Rhea" id="RHEA-COMP:12673"/>
        <dbReference type="ChEBI" id="CHEBI:15378"/>
        <dbReference type="ChEBI" id="CHEBI:64719"/>
        <dbReference type="ChEBI" id="CHEBI:78442"/>
        <dbReference type="ChEBI" id="CHEBI:78494"/>
        <dbReference type="ChEBI" id="CHEBI:133044"/>
        <dbReference type="EC" id="2.3.2.6"/>
    </reaction>
</comment>
<dbReference type="InterPro" id="IPR042221">
    <property type="entry name" value="Leu/Phe-tRNA_Trfase_N"/>
</dbReference>
<evidence type="ECO:0000256" key="4">
    <source>
        <dbReference type="HAMAP-Rule" id="MF_00688"/>
    </source>
</evidence>
<evidence type="ECO:0000256" key="1">
    <source>
        <dbReference type="ARBA" id="ARBA00022490"/>
    </source>
</evidence>
<keyword evidence="6" id="KW-1185">Reference proteome</keyword>
<dbReference type="EC" id="2.3.2.6" evidence="4"/>
<evidence type="ECO:0000256" key="3">
    <source>
        <dbReference type="ARBA" id="ARBA00023315"/>
    </source>
</evidence>
<dbReference type="Proteomes" id="UP001606099">
    <property type="component" value="Unassembled WGS sequence"/>
</dbReference>
<dbReference type="InterPro" id="IPR016181">
    <property type="entry name" value="Acyl_CoA_acyltransferase"/>
</dbReference>
<evidence type="ECO:0000256" key="2">
    <source>
        <dbReference type="ARBA" id="ARBA00022679"/>
    </source>
</evidence>
<keyword evidence="3 4" id="KW-0012">Acyltransferase</keyword>
<dbReference type="PANTHER" id="PTHR30098">
    <property type="entry name" value="LEUCYL/PHENYLALANYL-TRNA--PROTEIN TRANSFERASE"/>
    <property type="match status" value="1"/>
</dbReference>
<dbReference type="SUPFAM" id="SSF55729">
    <property type="entry name" value="Acyl-CoA N-acyltransferases (Nat)"/>
    <property type="match status" value="1"/>
</dbReference>
<sequence>MVDWLLPGTLDFPPTSKAWGAESDAPGLLAAGGDLSPARLMAAYRQGIFPWFSADQPILWWSLAPRMVLPVEEFRLTRSLRKTLRHFLRTPGCTIRVDSATAEVISACASTPREGQRGTWIVPDMQQAFVELADQGVVHSVETWVDGELVGGLYGVALGQMFYGESMFAHRTDASKLALCYLVSHCRALNIPWIDCQQQTAHLASLGARPVARDVFEAHLAQHAHGPNAGPWVYRPQHWAWLLGADAPLVLPS</sequence>
<dbReference type="RefSeq" id="WP_394462081.1">
    <property type="nucleotide sequence ID" value="NZ_JBIGHZ010000005.1"/>
</dbReference>
<comment type="catalytic activity">
    <reaction evidence="4">
        <text>L-phenylalanyl-tRNA(Phe) + an N-terminal L-alpha-aminoacyl-[protein] = an N-terminal L-phenylalanyl-L-alpha-aminoacyl-[protein] + tRNA(Phe)</text>
        <dbReference type="Rhea" id="RHEA:43632"/>
        <dbReference type="Rhea" id="RHEA-COMP:9668"/>
        <dbReference type="Rhea" id="RHEA-COMP:9699"/>
        <dbReference type="Rhea" id="RHEA-COMP:10636"/>
        <dbReference type="Rhea" id="RHEA-COMP:10637"/>
        <dbReference type="ChEBI" id="CHEBI:78442"/>
        <dbReference type="ChEBI" id="CHEBI:78531"/>
        <dbReference type="ChEBI" id="CHEBI:78597"/>
        <dbReference type="ChEBI" id="CHEBI:83561"/>
        <dbReference type="EC" id="2.3.2.6"/>
    </reaction>
</comment>
<comment type="catalytic activity">
    <reaction evidence="4">
        <text>N-terminal L-lysyl-[protein] + L-leucyl-tRNA(Leu) = N-terminal L-leucyl-L-lysyl-[protein] + tRNA(Leu) + H(+)</text>
        <dbReference type="Rhea" id="RHEA:12340"/>
        <dbReference type="Rhea" id="RHEA-COMP:9613"/>
        <dbReference type="Rhea" id="RHEA-COMP:9622"/>
        <dbReference type="Rhea" id="RHEA-COMP:12670"/>
        <dbReference type="Rhea" id="RHEA-COMP:12671"/>
        <dbReference type="ChEBI" id="CHEBI:15378"/>
        <dbReference type="ChEBI" id="CHEBI:65249"/>
        <dbReference type="ChEBI" id="CHEBI:78442"/>
        <dbReference type="ChEBI" id="CHEBI:78494"/>
        <dbReference type="ChEBI" id="CHEBI:133043"/>
        <dbReference type="EC" id="2.3.2.6"/>
    </reaction>
</comment>
<dbReference type="EMBL" id="JBIGHZ010000005">
    <property type="protein sequence ID" value="MFG6449154.1"/>
    <property type="molecule type" value="Genomic_DNA"/>
</dbReference>
<proteinExistence type="inferred from homology"/>
<comment type="similarity">
    <text evidence="4">Belongs to the L/F-transferase family.</text>
</comment>
<evidence type="ECO:0000313" key="5">
    <source>
        <dbReference type="EMBL" id="MFG6449154.1"/>
    </source>
</evidence>
<accession>A0ABW7FXV3</accession>
<gene>
    <name evidence="4 5" type="primary">aat</name>
    <name evidence="5" type="ORF">ACG0Z6_13020</name>
</gene>
<organism evidence="5 6">
    <name type="scientific">Roseateles rivi</name>
    <dbReference type="NCBI Taxonomy" id="3299028"/>
    <lineage>
        <taxon>Bacteria</taxon>
        <taxon>Pseudomonadati</taxon>
        <taxon>Pseudomonadota</taxon>
        <taxon>Betaproteobacteria</taxon>
        <taxon>Burkholderiales</taxon>
        <taxon>Sphaerotilaceae</taxon>
        <taxon>Roseateles</taxon>
    </lineage>
</organism>
<evidence type="ECO:0000313" key="6">
    <source>
        <dbReference type="Proteomes" id="UP001606099"/>
    </source>
</evidence>
<dbReference type="GO" id="GO:0008914">
    <property type="term" value="F:leucyl-tRNA--protein transferase activity"/>
    <property type="evidence" value="ECO:0007669"/>
    <property type="project" value="UniProtKB-EC"/>
</dbReference>
<reference evidence="5 6" key="1">
    <citation type="submission" date="2024-08" db="EMBL/GenBank/DDBJ databases">
        <authorList>
            <person name="Lu H."/>
        </authorList>
    </citation>
    <scope>NUCLEOTIDE SEQUENCE [LARGE SCALE GENOMIC DNA]</scope>
    <source>
        <strain evidence="5 6">BYS180W</strain>
    </source>
</reference>
<comment type="caution">
    <text evidence="5">The sequence shown here is derived from an EMBL/GenBank/DDBJ whole genome shotgun (WGS) entry which is preliminary data.</text>
</comment>
<comment type="subcellular location">
    <subcellularLocation>
        <location evidence="4">Cytoplasm</location>
    </subcellularLocation>
</comment>
<dbReference type="HAMAP" id="MF_00688">
    <property type="entry name" value="Leu_Phe_trans"/>
    <property type="match status" value="1"/>
</dbReference>
<name>A0ABW7FXV3_9BURK</name>
<dbReference type="NCBIfam" id="TIGR00667">
    <property type="entry name" value="aat"/>
    <property type="match status" value="1"/>
</dbReference>
<dbReference type="Pfam" id="PF03588">
    <property type="entry name" value="Leu_Phe_trans"/>
    <property type="match status" value="1"/>
</dbReference>
<dbReference type="Gene3D" id="3.40.630.70">
    <property type="entry name" value="Leucyl/phenylalanyl-tRNA-protein transferase, C-terminal domain"/>
    <property type="match status" value="1"/>
</dbReference>
<keyword evidence="1 4" id="KW-0963">Cytoplasm</keyword>
<dbReference type="PANTHER" id="PTHR30098:SF2">
    <property type="entry name" value="LEUCYL_PHENYLALANYL-TRNA--PROTEIN TRANSFERASE"/>
    <property type="match status" value="1"/>
</dbReference>
<dbReference type="Gene3D" id="3.30.70.3550">
    <property type="entry name" value="Leucyl/phenylalanyl-tRNA-protein transferase, N-terminal domain"/>
    <property type="match status" value="1"/>
</dbReference>
<dbReference type="InterPro" id="IPR004616">
    <property type="entry name" value="Leu/Phe-tRNA_Trfase"/>
</dbReference>
<dbReference type="InterPro" id="IPR042203">
    <property type="entry name" value="Leu/Phe-tRNA_Trfase_C"/>
</dbReference>